<evidence type="ECO:0000256" key="1">
    <source>
        <dbReference type="ARBA" id="ARBA00004141"/>
    </source>
</evidence>
<evidence type="ECO:0000256" key="8">
    <source>
        <dbReference type="ARBA" id="ARBA00023136"/>
    </source>
</evidence>
<dbReference type="SMART" id="SM00382">
    <property type="entry name" value="AAA"/>
    <property type="match status" value="2"/>
</dbReference>
<keyword evidence="6" id="KW-0067">ATP-binding</keyword>
<dbReference type="Pfam" id="PF01061">
    <property type="entry name" value="ABC2_membrane"/>
    <property type="match status" value="2"/>
</dbReference>
<evidence type="ECO:0000256" key="2">
    <source>
        <dbReference type="ARBA" id="ARBA00006012"/>
    </source>
</evidence>
<dbReference type="GO" id="GO:0016887">
    <property type="term" value="F:ATP hydrolysis activity"/>
    <property type="evidence" value="ECO:0007669"/>
    <property type="project" value="InterPro"/>
</dbReference>
<feature type="transmembrane region" description="Helical" evidence="10">
    <location>
        <begin position="1250"/>
        <end position="1270"/>
    </location>
</feature>
<dbReference type="InterPro" id="IPR003439">
    <property type="entry name" value="ABC_transporter-like_ATP-bd"/>
</dbReference>
<dbReference type="OrthoDB" id="245989at2759"/>
<dbReference type="Gene3D" id="3.40.50.300">
    <property type="entry name" value="P-loop containing nucleotide triphosphate hydrolases"/>
    <property type="match status" value="2"/>
</dbReference>
<evidence type="ECO:0000256" key="9">
    <source>
        <dbReference type="SAM" id="MobiDB-lite"/>
    </source>
</evidence>
<dbReference type="CDD" id="cd03233">
    <property type="entry name" value="ABCG_PDR_domain1"/>
    <property type="match status" value="1"/>
</dbReference>
<evidence type="ECO:0000313" key="13">
    <source>
        <dbReference type="Proteomes" id="UP001149079"/>
    </source>
</evidence>
<keyword evidence="3" id="KW-0813">Transport</keyword>
<feature type="region of interest" description="Disordered" evidence="9">
    <location>
        <begin position="1"/>
        <end position="38"/>
    </location>
</feature>
<sequence>MPAPLNPHPKQCSSFASPETHSNEQRVQVSHGDEDALADIHRTLTEKSLAHPKYSEPHSSFDRFLEEQVRDKKPANLGVCFQSLSTWGDADSHADIKTLGTALWRTFTLQDIYEWTIQPWLTKKKAEDGRPLIRDISGVVDSGEIMLVLGRPGAGCSTFLRTIAGHHSSFLGVTGSIDYSGLSPEEVRAQYRGAVAYVPEDDVHFPTLTVRQTLEFALQSKTPKRYRERIPRYLEIYGRVFGMSHTMNTLVGNEYIRGVSGGERKRISIIESLATDSSVACWDNSTRGLDASSALDYARSLRIMTDTCGKATLLTLYQASDAIYELVDKVLLIDEGRMLYQGPADEAKRYFEDLGYECTDMQTTSDFLTSITLPERRRFRAGWENRAPKGPLELEAAFRQSAAYTKIQASVEHYEDQKLARSSGASLTESECGSVEEFKKTVQSDKSRFVSSKSPYTISLFRQVVLCAKRQVWQLKGHLSPLYIKLISCVVYGLLIGSMFYDQPQTTEGMYSRGGVLFYSSILLAWLQMSELEEAMQGRDILSRQKNMVVTTLLTSLYLIVMYFLSGLRTEAGPFFIDFLFIYMSTMCLTAQFRVFAALSHNFEVALRYCGVSVMVCIVFGGYVLSVDKMIQDVPWVGWLAYTTPALYTYESIMAAEFHNLNFTCAPGSIIPSGADYTDIAYQTCAYAGSQIGSTVVNGDDYLAVKFGFYYSNVWRNFGIMCLFTVAYIAITCWLSEVPEAVPTKKNVQSDEEKSPVSVHSNAPPAVHEAKQEQTLAATESTFSWSDLELDVQIGKESRKLLNGVCGYCKPGSLTALVGASGAGKSTLLTALTQRESPGTLSGTLFVDNRPIDQSFNRQIGYCQQMDIHDESSTIREAFEFSAMLRQGHEIPTAEKLAYVDTVIHTLDLVELQNAVIWSLDIEKKKRVTIGVELCARPNMLLFLDEPTSGLDSQGATSIVALLRRLADQGLAVLCTIHQANQQQFEEFDRVLALSPGGSTYYFGPVGESGRAIFSYFAGHGVIPEKVTNAADFLIEVVVGGMKASGNQTNWAAIWRDSDECTQVTSEITAIRSDKNSRSPFLPPTLPPLSQQIKLLTQRTCRQFWRTAEYPYSRLYSSFLHALINGLTYLQIGNSATDLQSKAFSCFLVLMLVPEFINAISMRFIMNRDIWLAREGPSGVYGWVSFCTAQIVSEIPYSVVGGVVFFLLYYFMVGLPLGFAAGYCFLMFFLFFLFATSWGQWIAALSSDSMIAATLMPFFIIMCELFNGILRPQSQMPAFWKYTMYYVTPFTYWIGGVLASVLRGTSVICSQSELTIFESPANATCREYAGAWLDAKSVGYLSNPEEMGQCGYCEYSVGDDYLDGIALDSSKIWPYFGIFLAFTFTNYLMIYLLVYVRSVMKPVWRSK</sequence>
<feature type="transmembrane region" description="Helical" evidence="10">
    <location>
        <begin position="605"/>
        <end position="625"/>
    </location>
</feature>
<dbReference type="Proteomes" id="UP001149079">
    <property type="component" value="Unassembled WGS sequence"/>
</dbReference>
<feature type="transmembrane region" description="Helical" evidence="10">
    <location>
        <begin position="572"/>
        <end position="593"/>
    </location>
</feature>
<dbReference type="InterPro" id="IPR017871">
    <property type="entry name" value="ABC_transporter-like_CS"/>
</dbReference>
<evidence type="ECO:0000256" key="6">
    <source>
        <dbReference type="ARBA" id="ARBA00022840"/>
    </source>
</evidence>
<dbReference type="GO" id="GO:0140359">
    <property type="term" value="F:ABC-type transporter activity"/>
    <property type="evidence" value="ECO:0007669"/>
    <property type="project" value="InterPro"/>
</dbReference>
<keyword evidence="5" id="KW-0547">Nucleotide-binding</keyword>
<dbReference type="Pfam" id="PF06422">
    <property type="entry name" value="PDR_CDR"/>
    <property type="match status" value="1"/>
</dbReference>
<dbReference type="PROSITE" id="PS50893">
    <property type="entry name" value="ABC_TRANSPORTER_2"/>
    <property type="match status" value="2"/>
</dbReference>
<feature type="compositionally biased region" description="Polar residues" evidence="9">
    <location>
        <begin position="11"/>
        <end position="28"/>
    </location>
</feature>
<dbReference type="InterPro" id="IPR013525">
    <property type="entry name" value="ABC2_TM"/>
</dbReference>
<feature type="transmembrane region" description="Helical" evidence="10">
    <location>
        <begin position="1372"/>
        <end position="1396"/>
    </location>
</feature>
<dbReference type="PANTHER" id="PTHR19241">
    <property type="entry name" value="ATP-BINDING CASSETTE TRANSPORTER"/>
    <property type="match status" value="1"/>
</dbReference>
<dbReference type="Pfam" id="PF00005">
    <property type="entry name" value="ABC_tran"/>
    <property type="match status" value="2"/>
</dbReference>
<name>A0A9W9GTK4_9EURO</name>
<dbReference type="InterPro" id="IPR003593">
    <property type="entry name" value="AAA+_ATPase"/>
</dbReference>
<proteinExistence type="inferred from homology"/>
<evidence type="ECO:0000256" key="3">
    <source>
        <dbReference type="ARBA" id="ARBA00022448"/>
    </source>
</evidence>
<evidence type="ECO:0000256" key="7">
    <source>
        <dbReference type="ARBA" id="ARBA00022989"/>
    </source>
</evidence>
<organism evidence="12 13">
    <name type="scientific">Penicillium bovifimosum</name>
    <dbReference type="NCBI Taxonomy" id="126998"/>
    <lineage>
        <taxon>Eukaryota</taxon>
        <taxon>Fungi</taxon>
        <taxon>Dikarya</taxon>
        <taxon>Ascomycota</taxon>
        <taxon>Pezizomycotina</taxon>
        <taxon>Eurotiomycetes</taxon>
        <taxon>Eurotiomycetidae</taxon>
        <taxon>Eurotiales</taxon>
        <taxon>Aspergillaceae</taxon>
        <taxon>Penicillium</taxon>
    </lineage>
</organism>
<feature type="transmembrane region" description="Helical" evidence="10">
    <location>
        <begin position="1143"/>
        <end position="1160"/>
    </location>
</feature>
<dbReference type="EMBL" id="JAPQKL010000005">
    <property type="protein sequence ID" value="KAJ5129161.1"/>
    <property type="molecule type" value="Genomic_DNA"/>
</dbReference>
<gene>
    <name evidence="12" type="ORF">N7515_005200</name>
</gene>
<dbReference type="InterPro" id="IPR027417">
    <property type="entry name" value="P-loop_NTPase"/>
</dbReference>
<keyword evidence="4 10" id="KW-0812">Transmembrane</keyword>
<dbReference type="PROSITE" id="PS00211">
    <property type="entry name" value="ABC_TRANSPORTER_1"/>
    <property type="match status" value="1"/>
</dbReference>
<feature type="domain" description="ABC transporter" evidence="11">
    <location>
        <begin position="107"/>
        <end position="360"/>
    </location>
</feature>
<feature type="domain" description="ABC transporter" evidence="11">
    <location>
        <begin position="783"/>
        <end position="1021"/>
    </location>
</feature>
<comment type="subcellular location">
    <subcellularLocation>
        <location evidence="1">Membrane</location>
        <topology evidence="1">Multi-pass membrane protein</topology>
    </subcellularLocation>
</comment>
<feature type="transmembrane region" description="Helical" evidence="10">
    <location>
        <begin position="718"/>
        <end position="736"/>
    </location>
</feature>
<comment type="caution">
    <text evidence="12">The sequence shown here is derived from an EMBL/GenBank/DDBJ whole genome shotgun (WGS) entry which is preliminary data.</text>
</comment>
<comment type="similarity">
    <text evidence="2">Belongs to the ABC transporter superfamily. ABCG family. PDR (TC 3.A.1.205) subfamily.</text>
</comment>
<evidence type="ECO:0000256" key="4">
    <source>
        <dbReference type="ARBA" id="ARBA00022692"/>
    </source>
</evidence>
<reference evidence="12" key="2">
    <citation type="journal article" date="2023" name="IMA Fungus">
        <title>Comparative genomic study of the Penicillium genus elucidates a diverse pangenome and 15 lateral gene transfer events.</title>
        <authorList>
            <person name="Petersen C."/>
            <person name="Sorensen T."/>
            <person name="Nielsen M.R."/>
            <person name="Sondergaard T.E."/>
            <person name="Sorensen J.L."/>
            <person name="Fitzpatrick D.A."/>
            <person name="Frisvad J.C."/>
            <person name="Nielsen K.L."/>
        </authorList>
    </citation>
    <scope>NUCLEOTIDE SEQUENCE</scope>
    <source>
        <strain evidence="12">IBT 22155</strain>
    </source>
</reference>
<feature type="transmembrane region" description="Helical" evidence="10">
    <location>
        <begin position="1217"/>
        <end position="1238"/>
    </location>
</feature>
<feature type="transmembrane region" description="Helical" evidence="10">
    <location>
        <begin position="1282"/>
        <end position="1302"/>
    </location>
</feature>
<keyword evidence="7 10" id="KW-1133">Transmembrane helix</keyword>
<feature type="transmembrane region" description="Helical" evidence="10">
    <location>
        <begin position="479"/>
        <end position="498"/>
    </location>
</feature>
<reference evidence="12" key="1">
    <citation type="submission" date="2022-11" db="EMBL/GenBank/DDBJ databases">
        <authorList>
            <person name="Petersen C."/>
        </authorList>
    </citation>
    <scope>NUCLEOTIDE SEQUENCE</scope>
    <source>
        <strain evidence="12">IBT 22155</strain>
    </source>
</reference>
<feature type="transmembrane region" description="Helical" evidence="10">
    <location>
        <begin position="548"/>
        <end position="566"/>
    </location>
</feature>
<evidence type="ECO:0000256" key="5">
    <source>
        <dbReference type="ARBA" id="ARBA00022741"/>
    </source>
</evidence>
<evidence type="ECO:0000313" key="12">
    <source>
        <dbReference type="EMBL" id="KAJ5129161.1"/>
    </source>
</evidence>
<keyword evidence="8 10" id="KW-0472">Membrane</keyword>
<keyword evidence="13" id="KW-1185">Reference proteome</keyword>
<feature type="transmembrane region" description="Helical" evidence="10">
    <location>
        <begin position="1180"/>
        <end position="1210"/>
    </location>
</feature>
<dbReference type="RefSeq" id="XP_056519540.1">
    <property type="nucleotide sequence ID" value="XM_056665944.1"/>
</dbReference>
<dbReference type="GeneID" id="81405114"/>
<dbReference type="GO" id="GO:0016020">
    <property type="term" value="C:membrane"/>
    <property type="evidence" value="ECO:0007669"/>
    <property type="project" value="UniProtKB-SubCell"/>
</dbReference>
<dbReference type="GO" id="GO:0005524">
    <property type="term" value="F:ATP binding"/>
    <property type="evidence" value="ECO:0007669"/>
    <property type="project" value="UniProtKB-KW"/>
</dbReference>
<dbReference type="FunFam" id="3.40.50.300:FF:000054">
    <property type="entry name" value="ABC multidrug transporter atrF"/>
    <property type="match status" value="1"/>
</dbReference>
<dbReference type="SUPFAM" id="SSF52540">
    <property type="entry name" value="P-loop containing nucleoside triphosphate hydrolases"/>
    <property type="match status" value="2"/>
</dbReference>
<feature type="region of interest" description="Disordered" evidence="9">
    <location>
        <begin position="746"/>
        <end position="765"/>
    </location>
</feature>
<accession>A0A9W9GTK4</accession>
<protein>
    <recommendedName>
        <fullName evidence="11">ABC transporter domain-containing protein</fullName>
    </recommendedName>
</protein>
<evidence type="ECO:0000256" key="10">
    <source>
        <dbReference type="SAM" id="Phobius"/>
    </source>
</evidence>
<dbReference type="InterPro" id="IPR034001">
    <property type="entry name" value="ABCG_PDR_1"/>
</dbReference>
<dbReference type="InterPro" id="IPR010929">
    <property type="entry name" value="PDR_CDR_ABC"/>
</dbReference>
<evidence type="ECO:0000259" key="11">
    <source>
        <dbReference type="PROSITE" id="PS50893"/>
    </source>
</evidence>
<dbReference type="FunFam" id="3.40.50.300:FF:001569">
    <property type="entry name" value="ABC multidrug transporter (Eurofung)"/>
    <property type="match status" value="1"/>
</dbReference>